<dbReference type="RefSeq" id="WP_039404928.1">
    <property type="nucleotide sequence ID" value="NZ_CP010310.2"/>
</dbReference>
<protein>
    <submittedName>
        <fullName evidence="2">Uncharacterized protein</fullName>
    </submittedName>
</protein>
<dbReference type="EMBL" id="UGSJ01000001">
    <property type="protein sequence ID" value="SUA92273.1"/>
    <property type="molecule type" value="Genomic_DNA"/>
</dbReference>
<reference evidence="1" key="2">
    <citation type="submission" date="2016-11" db="EMBL/GenBank/DDBJ databases">
        <title>Complete Genome Sequencing of Pandoraea pulmonicola DSM 16583.</title>
        <authorList>
            <person name="Chan K.-G."/>
        </authorList>
    </citation>
    <scope>NUCLEOTIDE SEQUENCE</scope>
    <source>
        <strain evidence="1">DSM 16583</strain>
    </source>
</reference>
<name>A0AAJ5D1Y0_PANPU</name>
<accession>A0AAJ5D1Y0</accession>
<keyword evidence="3" id="KW-1185">Reference proteome</keyword>
<dbReference type="AlphaFoldDB" id="A0AAJ5D1Y0"/>
<sequence length="274" mass="31259">MEQFNSTFQALLKEAQFTKELLGAGATQIRRANYATKGAYFLAFTSLSTGLERIGKLCLMVDHYIETGGQFPDFDYLKNEIGHNLSILYERSQSLISRRGISLTFLQDLSDPIHVAMTRVLSNFAEGDRYANVNLLVRSRRMSADPIASWSTEVDLPIFQTRVTERRKQMIDRNAALVDALMGAHALVRHTSETGQQITDVESASRGTGIYEAVAPYRQLYVLHIIRYWTELLSCLEHMAHRLGKQDIPFLSELFGPFYNADSYMRTRKTWDDL</sequence>
<evidence type="ECO:0000313" key="2">
    <source>
        <dbReference type="EMBL" id="SUA92273.1"/>
    </source>
</evidence>
<evidence type="ECO:0000313" key="4">
    <source>
        <dbReference type="Proteomes" id="UP000254589"/>
    </source>
</evidence>
<reference evidence="3" key="1">
    <citation type="submission" date="2014-12" db="EMBL/GenBank/DDBJ databases">
        <title>Complete Genome Sequencing of Pandoraea pulmonicola DSM 16583.</title>
        <authorList>
            <person name="Chan K.-G."/>
        </authorList>
    </citation>
    <scope>NUCLEOTIDE SEQUENCE [LARGE SCALE GENOMIC DNA]</scope>
    <source>
        <strain evidence="3">DSM 16583</strain>
    </source>
</reference>
<dbReference type="KEGG" id="ppul:RO07_02450"/>
<evidence type="ECO:0000313" key="1">
    <source>
        <dbReference type="EMBL" id="AJC19626.1"/>
    </source>
</evidence>
<reference evidence="2 4" key="3">
    <citation type="submission" date="2018-06" db="EMBL/GenBank/DDBJ databases">
        <authorList>
            <consortium name="Pathogen Informatics"/>
            <person name="Doyle S."/>
        </authorList>
    </citation>
    <scope>NUCLEOTIDE SEQUENCE [LARGE SCALE GENOMIC DNA]</scope>
    <source>
        <strain evidence="2 4">NCTC13159</strain>
    </source>
</reference>
<organism evidence="2 4">
    <name type="scientific">Pandoraea pulmonicola</name>
    <dbReference type="NCBI Taxonomy" id="93221"/>
    <lineage>
        <taxon>Bacteria</taxon>
        <taxon>Pseudomonadati</taxon>
        <taxon>Pseudomonadota</taxon>
        <taxon>Betaproteobacteria</taxon>
        <taxon>Burkholderiales</taxon>
        <taxon>Burkholderiaceae</taxon>
        <taxon>Pandoraea</taxon>
    </lineage>
</organism>
<dbReference type="Proteomes" id="UP000035086">
    <property type="component" value="Chromosome"/>
</dbReference>
<proteinExistence type="predicted"/>
<dbReference type="Proteomes" id="UP000254589">
    <property type="component" value="Unassembled WGS sequence"/>
</dbReference>
<evidence type="ECO:0000313" key="3">
    <source>
        <dbReference type="Proteomes" id="UP000035086"/>
    </source>
</evidence>
<gene>
    <name evidence="2" type="ORF">NCTC13159_03797</name>
    <name evidence="1" type="ORF">RO07_02450</name>
</gene>
<dbReference type="EMBL" id="CP010310">
    <property type="protein sequence ID" value="AJC19626.1"/>
    <property type="molecule type" value="Genomic_DNA"/>
</dbReference>